<comment type="subcellular location">
    <subcellularLocation>
        <location evidence="1">Membrane</location>
    </subcellularLocation>
    <subcellularLocation>
        <location evidence="2">Secreted</location>
    </subcellularLocation>
</comment>
<evidence type="ECO:0000256" key="7">
    <source>
        <dbReference type="ARBA" id="ARBA00023026"/>
    </source>
</evidence>
<reference evidence="10 11" key="1">
    <citation type="submission" date="2019-08" db="EMBL/GenBank/DDBJ databases">
        <title>Aureimonas fodiniaquatilis sp. nov., isolated from a coal mine wastewater.</title>
        <authorList>
            <person name="Kim W."/>
        </authorList>
    </citation>
    <scope>NUCLEOTIDE SEQUENCE [LARGE SCALE GENOMIC DNA]</scope>
    <source>
        <strain evidence="10 11">CAU 1482</strain>
    </source>
</reference>
<dbReference type="AlphaFoldDB" id="A0A5B0E0B9"/>
<dbReference type="PROSITE" id="PS00330">
    <property type="entry name" value="HEMOLYSIN_CALCIUM"/>
    <property type="match status" value="4"/>
</dbReference>
<dbReference type="InterPro" id="IPR011049">
    <property type="entry name" value="Serralysin-like_metalloprot_C"/>
</dbReference>
<gene>
    <name evidence="10" type="ORF">FPY71_03880</name>
</gene>
<accession>A0A5B0E0B9</accession>
<dbReference type="InterPro" id="IPR018504">
    <property type="entry name" value="RTX_pore_form"/>
</dbReference>
<evidence type="ECO:0000256" key="4">
    <source>
        <dbReference type="ARBA" id="ARBA00022656"/>
    </source>
</evidence>
<organism evidence="10 11">
    <name type="scientific">Aureimonas fodinaquatilis</name>
    <dbReference type="NCBI Taxonomy" id="2565783"/>
    <lineage>
        <taxon>Bacteria</taxon>
        <taxon>Pseudomonadati</taxon>
        <taxon>Pseudomonadota</taxon>
        <taxon>Alphaproteobacteria</taxon>
        <taxon>Hyphomicrobiales</taxon>
        <taxon>Aurantimonadaceae</taxon>
        <taxon>Aureimonas</taxon>
    </lineage>
</organism>
<evidence type="ECO:0000259" key="9">
    <source>
        <dbReference type="Pfam" id="PF02382"/>
    </source>
</evidence>
<dbReference type="PANTHER" id="PTHR38340:SF1">
    <property type="entry name" value="S-LAYER PROTEIN"/>
    <property type="match status" value="1"/>
</dbReference>
<dbReference type="PANTHER" id="PTHR38340">
    <property type="entry name" value="S-LAYER PROTEIN"/>
    <property type="match status" value="1"/>
</dbReference>
<dbReference type="InterPro" id="IPR003995">
    <property type="entry name" value="RTX_toxin_determinant-A"/>
</dbReference>
<dbReference type="InterPro" id="IPR050557">
    <property type="entry name" value="RTX_toxin/Mannuronan_C5-epim"/>
</dbReference>
<dbReference type="GO" id="GO:0031640">
    <property type="term" value="P:killing of cells of another organism"/>
    <property type="evidence" value="ECO:0007669"/>
    <property type="project" value="UniProtKB-KW"/>
</dbReference>
<dbReference type="Pfam" id="PF00353">
    <property type="entry name" value="HemolysinCabind"/>
    <property type="match status" value="8"/>
</dbReference>
<keyword evidence="4" id="KW-0800">Toxin</keyword>
<dbReference type="Proteomes" id="UP000324738">
    <property type="component" value="Unassembled WGS sequence"/>
</dbReference>
<evidence type="ECO:0000256" key="2">
    <source>
        <dbReference type="ARBA" id="ARBA00004613"/>
    </source>
</evidence>
<keyword evidence="3" id="KW-0964">Secreted</keyword>
<name>A0A5B0E0B9_9HYPH</name>
<dbReference type="Pfam" id="PF02382">
    <property type="entry name" value="RTX"/>
    <property type="match status" value="1"/>
</dbReference>
<keyword evidence="5" id="KW-0677">Repeat</keyword>
<keyword evidence="7" id="KW-0843">Virulence</keyword>
<sequence>MANDTELLAGAALAIADYNSINSEIKALDDVIARLFGVALNREETPGLTFDFADATYAVLSRVGDSARLVNTAGSTDAGAPDISLPSAGSESARFKPMDAVFEAAWTNTRLFNTRATIGAALEKARFQDLIALNGDFPDMVAGRYYRIENGEIVPAQSVFQARSLADDLVTRQSLTAIFSLIHAVNSTLTMHDTRSHYAQVFASWLRFASDLTFAYQSLGSYYISGGAEAAPSNATKALAAPVLSVAAALFGIAKIIDMQGSSGGALLKWRDGLQLGYFGSELFRGFRLLGEGLELTSPQFVTLSTAVSALGALSNIGAGIVQIVDSGVNGKGSASYLAMQGVDRALPILAGIGMVVWPSLVASGMMMTASMTSLTAIHEAIKLGKVQDEFLRLFAQSGWAGDKAMADHFGAMKTKSILSATPVINLFSAMFGMLDTSKRSADRILADYGVTDLSDSEAVSQAARKFMIDGLDARERAVQADYIAALKRIAASTETKRIIAVTGQELRADQAAVAALLGTAFVKEINSSRHYFYDLSDQTRKDNGLVATASASNSISIDSTADSQYFLFLTPIMPVTPEERAETISGKSVKNSLVPLQTLPGFELMDGAASTVADIRKFASFAPFGIAATVDDVNGVEGGLSVEMGQGNDVVIAGARAMFVNGGGDVDGVDYRHALTRADPRDLALQVKTVLAESGQATYRVRKSGYGIFHRIVEREATVQEGKYTKTVTYHAVETEYDAYSNNQIDHLVEVEWIHGTSFADRFDGAGASDIFFGGDGEDQLTGAGGDDQLFGGAHNDQLHGGEGFDLMVGDAGDDVLVDKGIMPGQPETGNKARKLGDTLIGGEGNDTIMSGAGDDLLLGDDASAEGYSASTAVEKPGVSYRDSLFGEAGNDTIDGGWGDDFIDAGDGHDQVFGGTGKDTLLGGIGNDTIWGGDGDDSIVGGGGEDALYGMDGNDTLVAGPLGSILVGGRGRDSLTGGIGHDILIGGDGSDTLRGGDGNDTISLRFVSYGVVISLENKSIVKIDPTKTGSNDPVTKDALRGLEWVEGTEFGDEIVGSGGENRLVGRGGNDIISGGAGKDILFGGDGADILISGAGSDIMDGGAGDDILHVESGDTLFFDGNFGTDTVLSADSLPNFSNTLLIFTGIDYRNLWFERSADNLLISHFKNEFGVDKSDIAGHAGVAVLNFFSENANTSKFAIADQNGSALVVGQIATLTAAMSVGAGVGTTGYDYSIYRPVQDAAWVLAAGAVN</sequence>
<dbReference type="GO" id="GO:0015267">
    <property type="term" value="F:channel activity"/>
    <property type="evidence" value="ECO:0007669"/>
    <property type="project" value="InterPro"/>
</dbReference>
<evidence type="ECO:0000256" key="3">
    <source>
        <dbReference type="ARBA" id="ARBA00022525"/>
    </source>
</evidence>
<evidence type="ECO:0000256" key="6">
    <source>
        <dbReference type="ARBA" id="ARBA00022852"/>
    </source>
</evidence>
<dbReference type="PRINTS" id="PR00313">
    <property type="entry name" value="CABNDNGRPT"/>
</dbReference>
<evidence type="ECO:0000256" key="1">
    <source>
        <dbReference type="ARBA" id="ARBA00004370"/>
    </source>
</evidence>
<evidence type="ECO:0000256" key="8">
    <source>
        <dbReference type="ARBA" id="ARBA00023136"/>
    </source>
</evidence>
<proteinExistence type="predicted"/>
<evidence type="ECO:0000256" key="5">
    <source>
        <dbReference type="ARBA" id="ARBA00022737"/>
    </source>
</evidence>
<keyword evidence="11" id="KW-1185">Reference proteome</keyword>
<dbReference type="GO" id="GO:0016020">
    <property type="term" value="C:membrane"/>
    <property type="evidence" value="ECO:0007669"/>
    <property type="project" value="UniProtKB-SubCell"/>
</dbReference>
<comment type="caution">
    <text evidence="10">The sequence shown here is derived from an EMBL/GenBank/DDBJ whole genome shotgun (WGS) entry which is preliminary data.</text>
</comment>
<dbReference type="Gene3D" id="2.150.10.10">
    <property type="entry name" value="Serralysin-like metalloprotease, C-terminal"/>
    <property type="match status" value="4"/>
</dbReference>
<keyword evidence="8" id="KW-0472">Membrane</keyword>
<dbReference type="EMBL" id="VTWH01000001">
    <property type="protein sequence ID" value="KAA0972253.1"/>
    <property type="molecule type" value="Genomic_DNA"/>
</dbReference>
<keyword evidence="6" id="KW-0204">Cytolysis</keyword>
<evidence type="ECO:0000313" key="11">
    <source>
        <dbReference type="Proteomes" id="UP000324738"/>
    </source>
</evidence>
<dbReference type="InterPro" id="IPR018511">
    <property type="entry name" value="Hemolysin-typ_Ca-bd_CS"/>
</dbReference>
<dbReference type="GO" id="GO:0090729">
    <property type="term" value="F:toxin activity"/>
    <property type="evidence" value="ECO:0007669"/>
    <property type="project" value="UniProtKB-KW"/>
</dbReference>
<dbReference type="GO" id="GO:0005509">
    <property type="term" value="F:calcium ion binding"/>
    <property type="evidence" value="ECO:0007669"/>
    <property type="project" value="InterPro"/>
</dbReference>
<protein>
    <recommendedName>
        <fullName evidence="9">RTX pore-forming domain-containing protein</fullName>
    </recommendedName>
</protein>
<dbReference type="SUPFAM" id="SSF51120">
    <property type="entry name" value="beta-Roll"/>
    <property type="match status" value="3"/>
</dbReference>
<evidence type="ECO:0000313" key="10">
    <source>
        <dbReference type="EMBL" id="KAA0972253.1"/>
    </source>
</evidence>
<feature type="domain" description="RTX pore-forming" evidence="9">
    <location>
        <begin position="430"/>
        <end position="618"/>
    </location>
</feature>
<dbReference type="OrthoDB" id="7913598at2"/>
<dbReference type="InterPro" id="IPR001343">
    <property type="entry name" value="Hemolysn_Ca-bd"/>
</dbReference>
<dbReference type="GO" id="GO:0005576">
    <property type="term" value="C:extracellular region"/>
    <property type="evidence" value="ECO:0007669"/>
    <property type="project" value="UniProtKB-SubCell"/>
</dbReference>
<dbReference type="RefSeq" id="WP_149297791.1">
    <property type="nucleotide sequence ID" value="NZ_VTWH01000001.1"/>
</dbReference>
<dbReference type="PRINTS" id="PR01488">
    <property type="entry name" value="RTXTOXINA"/>
</dbReference>